<evidence type="ECO:0000256" key="4">
    <source>
        <dbReference type="ARBA" id="ARBA00023163"/>
    </source>
</evidence>
<dbReference type="AlphaFoldDB" id="A0A934JMY5"/>
<dbReference type="PROSITE" id="PS50931">
    <property type="entry name" value="HTH_LYSR"/>
    <property type="match status" value="1"/>
</dbReference>
<comment type="similarity">
    <text evidence="1">Belongs to the LysR transcriptional regulatory family.</text>
</comment>
<evidence type="ECO:0000256" key="1">
    <source>
        <dbReference type="ARBA" id="ARBA00009437"/>
    </source>
</evidence>
<dbReference type="RefSeq" id="WP_199469172.1">
    <property type="nucleotide sequence ID" value="NZ_JAEMNX010000017.1"/>
</dbReference>
<accession>A0A934JMY5</accession>
<dbReference type="InterPro" id="IPR036388">
    <property type="entry name" value="WH-like_DNA-bd_sf"/>
</dbReference>
<dbReference type="InterPro" id="IPR036390">
    <property type="entry name" value="WH_DNA-bd_sf"/>
</dbReference>
<dbReference type="PANTHER" id="PTHR30537:SF26">
    <property type="entry name" value="GLYCINE CLEAVAGE SYSTEM TRANSCRIPTIONAL ACTIVATOR"/>
    <property type="match status" value="1"/>
</dbReference>
<gene>
    <name evidence="6" type="ORF">I8J31_13880</name>
</gene>
<keyword evidence="2" id="KW-0805">Transcription regulation</keyword>
<dbReference type="SUPFAM" id="SSF53850">
    <property type="entry name" value="Periplasmic binding protein-like II"/>
    <property type="match status" value="1"/>
</dbReference>
<dbReference type="CDD" id="cd08432">
    <property type="entry name" value="PBP2_GcdR_TrpI_HvrB_AmpR_like"/>
    <property type="match status" value="1"/>
</dbReference>
<comment type="caution">
    <text evidence="6">The sequence shown here is derived from an EMBL/GenBank/DDBJ whole genome shotgun (WGS) entry which is preliminary data.</text>
</comment>
<evidence type="ECO:0000313" key="6">
    <source>
        <dbReference type="EMBL" id="MBJ7538771.1"/>
    </source>
</evidence>
<dbReference type="GO" id="GO:0003700">
    <property type="term" value="F:DNA-binding transcription factor activity"/>
    <property type="evidence" value="ECO:0007669"/>
    <property type="project" value="InterPro"/>
</dbReference>
<reference evidence="6" key="1">
    <citation type="submission" date="2020-12" db="EMBL/GenBank/DDBJ databases">
        <title>Marinomonas arctica sp. nov., a psychrotolerant bacterium isolated from the Arctic.</title>
        <authorList>
            <person name="Zhang Y."/>
        </authorList>
    </citation>
    <scope>NUCLEOTIDE SEQUENCE</scope>
    <source>
        <strain evidence="6">C1424</strain>
    </source>
</reference>
<keyword evidence="4" id="KW-0804">Transcription</keyword>
<keyword evidence="7" id="KW-1185">Reference proteome</keyword>
<evidence type="ECO:0000259" key="5">
    <source>
        <dbReference type="PROSITE" id="PS50931"/>
    </source>
</evidence>
<protein>
    <submittedName>
        <fullName evidence="6">LysR family transcriptional regulator</fullName>
    </submittedName>
</protein>
<evidence type="ECO:0000313" key="7">
    <source>
        <dbReference type="Proteomes" id="UP000628710"/>
    </source>
</evidence>
<dbReference type="Pfam" id="PF00126">
    <property type="entry name" value="HTH_1"/>
    <property type="match status" value="1"/>
</dbReference>
<dbReference type="SUPFAM" id="SSF46785">
    <property type="entry name" value="Winged helix' DNA-binding domain"/>
    <property type="match status" value="1"/>
</dbReference>
<sequence length="301" mass="33870">MKQKSLPPLNWLRTFQVSARCLNFTHAAEELHLTQGAVSQQIRLLESHLGITLFKRLPRGLSLTEEGQSYFPVVQDAISRLAAGTNEIFNESAARPIKIRGSLAFFTHWLAPKLADFSANYPHIDLRYISNIWLKELDGDEDLEIRWGHGDWSGLISQRLTWDTLVPVCSPELMIRSPLLVPSDIAQHTLLHVLGYEEGWGYWLDIMGVNDVDVSDGMQFDTLVSTLRMAELGQGIALARSSMVVDMLQEGRLVAPFGQDVEASESFYLVCRSGAQLPTDANIFSTWLIEQAHWHHTNGPF</sequence>
<dbReference type="PANTHER" id="PTHR30537">
    <property type="entry name" value="HTH-TYPE TRANSCRIPTIONAL REGULATOR"/>
    <property type="match status" value="1"/>
</dbReference>
<dbReference type="GO" id="GO:0043565">
    <property type="term" value="F:sequence-specific DNA binding"/>
    <property type="evidence" value="ECO:0007669"/>
    <property type="project" value="TreeGrafter"/>
</dbReference>
<dbReference type="PRINTS" id="PR00039">
    <property type="entry name" value="HTHLYSR"/>
</dbReference>
<dbReference type="GO" id="GO:0006351">
    <property type="term" value="P:DNA-templated transcription"/>
    <property type="evidence" value="ECO:0007669"/>
    <property type="project" value="TreeGrafter"/>
</dbReference>
<dbReference type="InterPro" id="IPR058163">
    <property type="entry name" value="LysR-type_TF_proteobact-type"/>
</dbReference>
<proteinExistence type="inferred from homology"/>
<dbReference type="Gene3D" id="3.40.190.10">
    <property type="entry name" value="Periplasmic binding protein-like II"/>
    <property type="match status" value="2"/>
</dbReference>
<dbReference type="Pfam" id="PF03466">
    <property type="entry name" value="LysR_substrate"/>
    <property type="match status" value="1"/>
</dbReference>
<dbReference type="EMBL" id="JAEMNX010000017">
    <property type="protein sequence ID" value="MBJ7538771.1"/>
    <property type="molecule type" value="Genomic_DNA"/>
</dbReference>
<evidence type="ECO:0000256" key="3">
    <source>
        <dbReference type="ARBA" id="ARBA00023125"/>
    </source>
</evidence>
<keyword evidence="3" id="KW-0238">DNA-binding</keyword>
<dbReference type="FunFam" id="1.10.10.10:FF:000038">
    <property type="entry name" value="Glycine cleavage system transcriptional activator"/>
    <property type="match status" value="1"/>
</dbReference>
<dbReference type="Gene3D" id="1.10.10.10">
    <property type="entry name" value="Winged helix-like DNA-binding domain superfamily/Winged helix DNA-binding domain"/>
    <property type="match status" value="1"/>
</dbReference>
<dbReference type="Proteomes" id="UP000628710">
    <property type="component" value="Unassembled WGS sequence"/>
</dbReference>
<evidence type="ECO:0000256" key="2">
    <source>
        <dbReference type="ARBA" id="ARBA00023015"/>
    </source>
</evidence>
<feature type="domain" description="HTH lysR-type" evidence="5">
    <location>
        <begin position="7"/>
        <end position="64"/>
    </location>
</feature>
<name>A0A934JMY5_9GAMM</name>
<organism evidence="6 7">
    <name type="scientific">Marinomonas transparens</name>
    <dbReference type="NCBI Taxonomy" id="2795388"/>
    <lineage>
        <taxon>Bacteria</taxon>
        <taxon>Pseudomonadati</taxon>
        <taxon>Pseudomonadota</taxon>
        <taxon>Gammaproteobacteria</taxon>
        <taxon>Oceanospirillales</taxon>
        <taxon>Oceanospirillaceae</taxon>
        <taxon>Marinomonas</taxon>
    </lineage>
</organism>
<dbReference type="InterPro" id="IPR005119">
    <property type="entry name" value="LysR_subst-bd"/>
</dbReference>
<dbReference type="InterPro" id="IPR000847">
    <property type="entry name" value="LysR_HTH_N"/>
</dbReference>